<dbReference type="FunFam" id="3.80.10.10:FF:000095">
    <property type="entry name" value="LRR receptor-like serine/threonine-protein kinase GSO1"/>
    <property type="match status" value="1"/>
</dbReference>
<evidence type="ECO:0000256" key="9">
    <source>
        <dbReference type="ARBA" id="ARBA00023136"/>
    </source>
</evidence>
<dbReference type="InterPro" id="IPR003591">
    <property type="entry name" value="Leu-rich_rpt_typical-subtyp"/>
</dbReference>
<dbReference type="SMART" id="SM00369">
    <property type="entry name" value="LRR_TYP"/>
    <property type="match status" value="13"/>
</dbReference>
<name>A0A7I8IAI0_SPIIN</name>
<dbReference type="FunFam" id="3.80.10.10:FF:000041">
    <property type="entry name" value="LRR receptor-like serine/threonine-protein kinase ERECTA"/>
    <property type="match status" value="1"/>
</dbReference>
<dbReference type="InterPro" id="IPR013210">
    <property type="entry name" value="LRR_N_plant-typ"/>
</dbReference>
<dbReference type="EMBL" id="LR743588">
    <property type="protein sequence ID" value="CAA2614951.1"/>
    <property type="molecule type" value="Genomic_DNA"/>
</dbReference>
<evidence type="ECO:0000256" key="7">
    <source>
        <dbReference type="ARBA" id="ARBA00022737"/>
    </source>
</evidence>
<sequence>MRTPCSGWSVIMFPFSFHCRCCHPFPEIHPLRPPQRHFSPLHSWKEGTDCCRAWAGVTCEGEPGKVVALDLSGSSISGGVHPALFSLTSLRSLNLSCNRLNFDSVLSRSFEQLTNLTHLNLSDSGFSGQIPVGISRLRTLVSLDLSAPGLCSSSSLTLQDPDLPTLIRNLSNLRQLYLDGVNISAGGRDWGRALSTSVPNLHELSLSRCSLSGPIDDSFSHLKSLAILRLHENNLSTEVPEFLGDFSSLRLLRLSTCGLRGSLPRRIFQLPHLETLDLSMNPTLSGSLPDFPPGIVLEELKLSATNFSGTLPESIGNLRLLKTLHLTTCRFSGSLPASFHNLTRLVSVDLSINNFQIHPLRPRNGISPPLHSWKEGTDCCRAWAGVTCEGEPAKVVALDLSGSSISGGVHPALFSLTSLRSLNLSCNRLNFDSVLSRSFEQLTNLTHLNLSDSGFSGQIPVGISRLRTLVSLDLSAPGLCSNELQGSLPMSISRLQHLKILRLASNNLSGTVELSLFGNLRNLSILDLSYNRLIVQSNPAAAFPSISTLNVAFCGLEVFPPDPRPPPSNVMVDFSNNQFASSIPSDIGSTLNFSIFFSVSNNRLTGGIPESVCSGVYLQVLDLSHNSLEGPIPGCLVAGEINLRVLNLRSNKLNGTLPRTFEAGCKLRSLNLHGNILQGAVPQSLSSCESLEVLDLGNNRIEDAFPFWLGNLSNLRVLGLRSNKFYGPVWTPRDGKYTFSMLQIIDISSNRFNGSLPSECFQGWKAMTTASELAGKKTVVAFKFLDLTRLYYVDTVTVTSKGLELTLVKILTIFTSIDLSNNDFHGSIPPASLDLSKNRLSGEIPPGLVHLSFLSTLYLRYNRLVGRIPQGGQFLTFPRASFEGNEGLCGPQLLRPCTDATVAGYDIGGRASNSTVDYSWVFIFVGLGYGGGLALVFGPFVLWGEGRRWYNQHVDRKLLAILPSALLLLFDFCKDAKVDSAESLEEDPFVEWDEGRQRRFCVFCTRLEFRGEKVAIHHDRCWCTLKEI</sequence>
<feature type="domain" description="Leucine-rich repeat-containing N-terminal plant-type" evidence="12">
    <location>
        <begin position="39"/>
        <end position="59"/>
    </location>
</feature>
<dbReference type="SUPFAM" id="SSF52058">
    <property type="entry name" value="L domain-like"/>
    <property type="match status" value="2"/>
</dbReference>
<accession>A0A7I8IAI0</accession>
<keyword evidence="4" id="KW-0433">Leucine-rich repeat</keyword>
<feature type="domain" description="Leucine-rich repeat-containing N-terminal plant-type" evidence="12">
    <location>
        <begin position="367"/>
        <end position="388"/>
    </location>
</feature>
<keyword evidence="9 11" id="KW-0472">Membrane</keyword>
<evidence type="ECO:0000256" key="8">
    <source>
        <dbReference type="ARBA" id="ARBA00022989"/>
    </source>
</evidence>
<dbReference type="Proteomes" id="UP001189122">
    <property type="component" value="Unassembled WGS sequence"/>
</dbReference>
<dbReference type="Pfam" id="PF13855">
    <property type="entry name" value="LRR_8"/>
    <property type="match status" value="2"/>
</dbReference>
<evidence type="ECO:0000256" key="1">
    <source>
        <dbReference type="ARBA" id="ARBA00004251"/>
    </source>
</evidence>
<keyword evidence="3" id="KW-1003">Cell membrane</keyword>
<dbReference type="PANTHER" id="PTHR48061:SF2">
    <property type="entry name" value="RECEPTOR LIKE PROTEIN 30-LIKE"/>
    <property type="match status" value="1"/>
</dbReference>
<dbReference type="InterPro" id="IPR046956">
    <property type="entry name" value="RLP23-like"/>
</dbReference>
<keyword evidence="6" id="KW-0732">Signal</keyword>
<dbReference type="EMBL" id="CACRZD030000001">
    <property type="protein sequence ID" value="CAA6654726.1"/>
    <property type="molecule type" value="Genomic_DNA"/>
</dbReference>
<keyword evidence="10" id="KW-0325">Glycoprotein</keyword>
<evidence type="ECO:0000256" key="5">
    <source>
        <dbReference type="ARBA" id="ARBA00022692"/>
    </source>
</evidence>
<evidence type="ECO:0000313" key="13">
    <source>
        <dbReference type="EMBL" id="CAA2614951.1"/>
    </source>
</evidence>
<evidence type="ECO:0000256" key="2">
    <source>
        <dbReference type="ARBA" id="ARBA00009592"/>
    </source>
</evidence>
<dbReference type="AlphaFoldDB" id="A0A7I8IAI0"/>
<comment type="subcellular location">
    <subcellularLocation>
        <location evidence="1">Cell membrane</location>
        <topology evidence="1">Single-pass type I membrane protein</topology>
    </subcellularLocation>
</comment>
<keyword evidence="14" id="KW-1185">Reference proteome</keyword>
<evidence type="ECO:0000256" key="3">
    <source>
        <dbReference type="ARBA" id="ARBA00022475"/>
    </source>
</evidence>
<evidence type="ECO:0000256" key="11">
    <source>
        <dbReference type="SAM" id="Phobius"/>
    </source>
</evidence>
<dbReference type="SUPFAM" id="SSF52047">
    <property type="entry name" value="RNI-like"/>
    <property type="match status" value="1"/>
</dbReference>
<evidence type="ECO:0000256" key="4">
    <source>
        <dbReference type="ARBA" id="ARBA00022614"/>
    </source>
</evidence>
<evidence type="ECO:0000256" key="6">
    <source>
        <dbReference type="ARBA" id="ARBA00022729"/>
    </source>
</evidence>
<dbReference type="Pfam" id="PF08263">
    <property type="entry name" value="LRRNT_2"/>
    <property type="match status" value="2"/>
</dbReference>
<keyword evidence="8 11" id="KW-1133">Transmembrane helix</keyword>
<evidence type="ECO:0000256" key="10">
    <source>
        <dbReference type="ARBA" id="ARBA00023180"/>
    </source>
</evidence>
<dbReference type="InterPro" id="IPR001611">
    <property type="entry name" value="Leu-rich_rpt"/>
</dbReference>
<dbReference type="Pfam" id="PF00560">
    <property type="entry name" value="LRR_1"/>
    <property type="match status" value="7"/>
</dbReference>
<feature type="transmembrane region" description="Helical" evidence="11">
    <location>
        <begin position="920"/>
        <end position="943"/>
    </location>
</feature>
<evidence type="ECO:0000313" key="14">
    <source>
        <dbReference type="Proteomes" id="UP001189122"/>
    </source>
</evidence>
<proteinExistence type="inferred from homology"/>
<protein>
    <recommendedName>
        <fullName evidence="12">Leucine-rich repeat-containing N-terminal plant-type domain-containing protein</fullName>
    </recommendedName>
</protein>
<organism evidence="13">
    <name type="scientific">Spirodela intermedia</name>
    <name type="common">Intermediate duckweed</name>
    <dbReference type="NCBI Taxonomy" id="51605"/>
    <lineage>
        <taxon>Eukaryota</taxon>
        <taxon>Viridiplantae</taxon>
        <taxon>Streptophyta</taxon>
        <taxon>Embryophyta</taxon>
        <taxon>Tracheophyta</taxon>
        <taxon>Spermatophyta</taxon>
        <taxon>Magnoliopsida</taxon>
        <taxon>Liliopsida</taxon>
        <taxon>Araceae</taxon>
        <taxon>Lemnoideae</taxon>
        <taxon>Spirodela</taxon>
    </lineage>
</organism>
<dbReference type="Gene3D" id="3.80.10.10">
    <property type="entry name" value="Ribonuclease Inhibitor"/>
    <property type="match status" value="5"/>
</dbReference>
<reference evidence="13 14" key="1">
    <citation type="submission" date="2019-12" db="EMBL/GenBank/DDBJ databases">
        <authorList>
            <person name="Scholz U."/>
            <person name="Mascher M."/>
            <person name="Fiebig A."/>
        </authorList>
    </citation>
    <scope>NUCLEOTIDE SEQUENCE</scope>
</reference>
<dbReference type="InterPro" id="IPR032675">
    <property type="entry name" value="LRR_dom_sf"/>
</dbReference>
<gene>
    <name evidence="13" type="ORF">SI7747_01001316</name>
</gene>
<dbReference type="PANTHER" id="PTHR48061">
    <property type="entry name" value="LEUCINE-RICH REPEAT RECEPTOR PROTEIN KINASE EMS1-LIKE-RELATED"/>
    <property type="match status" value="1"/>
</dbReference>
<dbReference type="GO" id="GO:0005886">
    <property type="term" value="C:plasma membrane"/>
    <property type="evidence" value="ECO:0007669"/>
    <property type="project" value="UniProtKB-SubCell"/>
</dbReference>
<keyword evidence="5 11" id="KW-0812">Transmembrane</keyword>
<keyword evidence="7" id="KW-0677">Repeat</keyword>
<comment type="similarity">
    <text evidence="2">Belongs to the RLP family.</text>
</comment>
<evidence type="ECO:0000259" key="12">
    <source>
        <dbReference type="Pfam" id="PF08263"/>
    </source>
</evidence>